<keyword evidence="2" id="KW-0812">Transmembrane</keyword>
<feature type="region of interest" description="Disordered" evidence="1">
    <location>
        <begin position="97"/>
        <end position="126"/>
    </location>
</feature>
<organism evidence="3 4">
    <name type="scientific">Terrybacteria sp. (strain RIFCSPHIGHO2_01_FULL_58_15)</name>
    <dbReference type="NCBI Taxonomy" id="1802363"/>
    <lineage>
        <taxon>Bacteria</taxon>
        <taxon>Candidatus Terryibacteriota</taxon>
    </lineage>
</organism>
<name>A0A1G2PQN2_TERXR</name>
<feature type="transmembrane region" description="Helical" evidence="2">
    <location>
        <begin position="21"/>
        <end position="44"/>
    </location>
</feature>
<dbReference type="EMBL" id="MHST01000002">
    <property type="protein sequence ID" value="OHA50039.1"/>
    <property type="molecule type" value="Genomic_DNA"/>
</dbReference>
<evidence type="ECO:0000313" key="4">
    <source>
        <dbReference type="Proteomes" id="UP000178690"/>
    </source>
</evidence>
<keyword evidence="2" id="KW-0472">Membrane</keyword>
<reference evidence="3 4" key="1">
    <citation type="journal article" date="2016" name="Nat. Commun.">
        <title>Thousands of microbial genomes shed light on interconnected biogeochemical processes in an aquifer system.</title>
        <authorList>
            <person name="Anantharaman K."/>
            <person name="Brown C.T."/>
            <person name="Hug L.A."/>
            <person name="Sharon I."/>
            <person name="Castelle C.J."/>
            <person name="Probst A.J."/>
            <person name="Thomas B.C."/>
            <person name="Singh A."/>
            <person name="Wilkins M.J."/>
            <person name="Karaoz U."/>
            <person name="Brodie E.L."/>
            <person name="Williams K.H."/>
            <person name="Hubbard S.S."/>
            <person name="Banfield J.F."/>
        </authorList>
    </citation>
    <scope>NUCLEOTIDE SEQUENCE [LARGE SCALE GENOMIC DNA]</scope>
    <source>
        <strain evidence="4">RIFCSPHIGHO2_01_FULL_58_15</strain>
    </source>
</reference>
<gene>
    <name evidence="3" type="ORF">A2682_02175</name>
</gene>
<proteinExistence type="predicted"/>
<evidence type="ECO:0000313" key="3">
    <source>
        <dbReference type="EMBL" id="OHA50039.1"/>
    </source>
</evidence>
<keyword evidence="2" id="KW-1133">Transmembrane helix</keyword>
<comment type="caution">
    <text evidence="3">The sequence shown here is derived from an EMBL/GenBank/DDBJ whole genome shotgun (WGS) entry which is preliminary data.</text>
</comment>
<sequence length="126" mass="13894">MEHALQFIERLRQFPEPIRRQVLWVSVILVTLVIGALWLVTLSWQLKTPQEPKEQPAESGTTALPGAWESVRASGASAGEELRGFLRTLLLSDEGTGVREIPPLAPSAAPSDDTESRARLPDARQE</sequence>
<dbReference type="STRING" id="1802363.A2682_02175"/>
<feature type="compositionally biased region" description="Basic and acidic residues" evidence="1">
    <location>
        <begin position="114"/>
        <end position="126"/>
    </location>
</feature>
<accession>A0A1G2PQN2</accession>
<evidence type="ECO:0000256" key="2">
    <source>
        <dbReference type="SAM" id="Phobius"/>
    </source>
</evidence>
<dbReference type="AlphaFoldDB" id="A0A1G2PQN2"/>
<evidence type="ECO:0000256" key="1">
    <source>
        <dbReference type="SAM" id="MobiDB-lite"/>
    </source>
</evidence>
<protein>
    <submittedName>
        <fullName evidence="3">Uncharacterized protein</fullName>
    </submittedName>
</protein>
<dbReference type="Proteomes" id="UP000178690">
    <property type="component" value="Unassembled WGS sequence"/>
</dbReference>